<feature type="domain" description="CCHC-type" evidence="9">
    <location>
        <begin position="7"/>
        <end position="24"/>
    </location>
</feature>
<dbReference type="PROSITE" id="PS51293">
    <property type="entry name" value="SANT"/>
    <property type="match status" value="1"/>
</dbReference>
<dbReference type="GO" id="GO:0008270">
    <property type="term" value="F:zinc ion binding"/>
    <property type="evidence" value="ECO:0007669"/>
    <property type="project" value="UniProtKB-KW"/>
</dbReference>
<keyword evidence="13" id="KW-1185">Reference proteome</keyword>
<dbReference type="InterPro" id="IPR017884">
    <property type="entry name" value="SANT_dom"/>
</dbReference>
<evidence type="ECO:0000259" key="10">
    <source>
        <dbReference type="PROSITE" id="PS51293"/>
    </source>
</evidence>
<evidence type="ECO:0000256" key="6">
    <source>
        <dbReference type="PROSITE-ProRule" id="PRU00047"/>
    </source>
</evidence>
<dbReference type="Gene3D" id="1.10.10.60">
    <property type="entry name" value="Homeodomain-like"/>
    <property type="match status" value="1"/>
</dbReference>
<dbReference type="InterPro" id="IPR017930">
    <property type="entry name" value="Myb_dom"/>
</dbReference>
<name>A0A9Q0GUC7_9MAGN</name>
<protein>
    <submittedName>
        <fullName evidence="12">Uncharacterized protein</fullName>
    </submittedName>
</protein>
<dbReference type="InterPro" id="IPR009057">
    <property type="entry name" value="Homeodomain-like_sf"/>
</dbReference>
<dbReference type="OrthoDB" id="118550at2759"/>
<keyword evidence="2" id="KW-0805">Transcription regulation</keyword>
<keyword evidence="5" id="KW-0539">Nucleus</keyword>
<dbReference type="FunFam" id="1.10.10.60:FF:000009">
    <property type="entry name" value="transcription factor MYB1R1"/>
    <property type="match status" value="1"/>
</dbReference>
<organism evidence="12 13">
    <name type="scientific">Protea cynaroides</name>
    <dbReference type="NCBI Taxonomy" id="273540"/>
    <lineage>
        <taxon>Eukaryota</taxon>
        <taxon>Viridiplantae</taxon>
        <taxon>Streptophyta</taxon>
        <taxon>Embryophyta</taxon>
        <taxon>Tracheophyta</taxon>
        <taxon>Spermatophyta</taxon>
        <taxon>Magnoliopsida</taxon>
        <taxon>Proteales</taxon>
        <taxon>Proteaceae</taxon>
        <taxon>Protea</taxon>
    </lineage>
</organism>
<dbReference type="AlphaFoldDB" id="A0A9Q0GUC7"/>
<keyword evidence="6" id="KW-0863">Zinc-finger</keyword>
<dbReference type="InterPro" id="IPR006447">
    <property type="entry name" value="Myb_dom_plants"/>
</dbReference>
<feature type="region of interest" description="Disordered" evidence="7">
    <location>
        <begin position="68"/>
        <end position="89"/>
    </location>
</feature>
<dbReference type="PROSITE" id="PS50158">
    <property type="entry name" value="ZF_CCHC"/>
    <property type="match status" value="1"/>
</dbReference>
<comment type="caution">
    <text evidence="12">The sequence shown here is derived from an EMBL/GenBank/DDBJ whole genome shotgun (WGS) entry which is preliminary data.</text>
</comment>
<evidence type="ECO:0000259" key="9">
    <source>
        <dbReference type="PROSITE" id="PS50158"/>
    </source>
</evidence>
<keyword evidence="4" id="KW-0804">Transcription</keyword>
<evidence type="ECO:0000259" key="11">
    <source>
        <dbReference type="PROSITE" id="PS51294"/>
    </source>
</evidence>
<reference evidence="12" key="1">
    <citation type="journal article" date="2023" name="Plant J.">
        <title>The genome of the king protea, Protea cynaroides.</title>
        <authorList>
            <person name="Chang J."/>
            <person name="Duong T.A."/>
            <person name="Schoeman C."/>
            <person name="Ma X."/>
            <person name="Roodt D."/>
            <person name="Barker N."/>
            <person name="Li Z."/>
            <person name="Van de Peer Y."/>
            <person name="Mizrachi E."/>
        </authorList>
    </citation>
    <scope>NUCLEOTIDE SEQUENCE</scope>
    <source>
        <tissue evidence="12">Young leaves</tissue>
    </source>
</reference>
<feature type="compositionally biased region" description="Basic residues" evidence="7">
    <location>
        <begin position="75"/>
        <end position="87"/>
    </location>
</feature>
<feature type="domain" description="SANT" evidence="10">
    <location>
        <begin position="85"/>
        <end position="138"/>
    </location>
</feature>
<dbReference type="PANTHER" id="PTHR44191:SF62">
    <property type="entry name" value="OS04G0341900 PROTEIN"/>
    <property type="match status" value="1"/>
</dbReference>
<dbReference type="Pfam" id="PF00249">
    <property type="entry name" value="Myb_DNA-binding"/>
    <property type="match status" value="1"/>
</dbReference>
<dbReference type="EMBL" id="JAMYWD010000011">
    <property type="protein sequence ID" value="KAJ4954336.1"/>
    <property type="molecule type" value="Genomic_DNA"/>
</dbReference>
<feature type="domain" description="HTH myb-type" evidence="11">
    <location>
        <begin position="82"/>
        <end position="138"/>
    </location>
</feature>
<dbReference type="CDD" id="cd00167">
    <property type="entry name" value="SANT"/>
    <property type="match status" value="1"/>
</dbReference>
<comment type="subcellular location">
    <subcellularLocation>
        <location evidence="1">Nucleus</location>
    </subcellularLocation>
</comment>
<keyword evidence="6" id="KW-0479">Metal-binding</keyword>
<evidence type="ECO:0000256" key="3">
    <source>
        <dbReference type="ARBA" id="ARBA00023125"/>
    </source>
</evidence>
<dbReference type="SMART" id="SM00717">
    <property type="entry name" value="SANT"/>
    <property type="match status" value="1"/>
</dbReference>
<dbReference type="GO" id="GO:0009723">
    <property type="term" value="P:response to ethylene"/>
    <property type="evidence" value="ECO:0007669"/>
    <property type="project" value="TreeGrafter"/>
</dbReference>
<evidence type="ECO:0000256" key="2">
    <source>
        <dbReference type="ARBA" id="ARBA00023015"/>
    </source>
</evidence>
<evidence type="ECO:0000259" key="8">
    <source>
        <dbReference type="PROSITE" id="PS50090"/>
    </source>
</evidence>
<dbReference type="InterPro" id="IPR052245">
    <property type="entry name" value="Plant_Stress_Dev_TF"/>
</dbReference>
<dbReference type="PANTHER" id="PTHR44191">
    <property type="entry name" value="TRANSCRIPTION FACTOR KUA1"/>
    <property type="match status" value="1"/>
</dbReference>
<dbReference type="NCBIfam" id="TIGR01557">
    <property type="entry name" value="myb_SHAQKYF"/>
    <property type="match status" value="1"/>
</dbReference>
<evidence type="ECO:0000256" key="5">
    <source>
        <dbReference type="ARBA" id="ARBA00023242"/>
    </source>
</evidence>
<dbReference type="PROSITE" id="PS51294">
    <property type="entry name" value="HTH_MYB"/>
    <property type="match status" value="1"/>
</dbReference>
<dbReference type="InterPro" id="IPR001878">
    <property type="entry name" value="Znf_CCHC"/>
</dbReference>
<evidence type="ECO:0000313" key="13">
    <source>
        <dbReference type="Proteomes" id="UP001141806"/>
    </source>
</evidence>
<dbReference type="GO" id="GO:0006355">
    <property type="term" value="P:regulation of DNA-templated transcription"/>
    <property type="evidence" value="ECO:0007669"/>
    <property type="project" value="UniProtKB-ARBA"/>
</dbReference>
<evidence type="ECO:0000256" key="1">
    <source>
        <dbReference type="ARBA" id="ARBA00004123"/>
    </source>
</evidence>
<evidence type="ECO:0000313" key="12">
    <source>
        <dbReference type="EMBL" id="KAJ4954336.1"/>
    </source>
</evidence>
<keyword evidence="3" id="KW-0238">DNA-binding</keyword>
<evidence type="ECO:0000256" key="4">
    <source>
        <dbReference type="ARBA" id="ARBA00023163"/>
    </source>
</evidence>
<dbReference type="InterPro" id="IPR001005">
    <property type="entry name" value="SANT/Myb"/>
</dbReference>
<dbReference type="SUPFAM" id="SSF46689">
    <property type="entry name" value="Homeodomain-like"/>
    <property type="match status" value="1"/>
</dbReference>
<sequence>MAKESSRKCSHCGNNGHNSRTCNEKEKFGMKLFGVRILKKEDEIMKKSLSMENLRTCTVDQSHSDPGYLSDGLVHTRKSASHERKRGVPWTEEEHRTFLVGLEKLGKGDWRGISKNFVTTRTPTQVASHAQKYFLRQALSNKKKRRSSLFDVAIENQGPASQIAPALPVSRTDETSEQAGVSVQITAQVAGLGLESPPISPMSATSGAPNLNSTPFTAGMLGVRLNYPAVRIVPTLSYVPVMNYPNQGYSYQPKAHNNLSTCAPIPSQLPISPLPQLPQCVSQADPGASTTVNTDLGLSIKPSQPPDRDKLSSQTSNFGGAIRVV</sequence>
<accession>A0A9Q0GUC7</accession>
<dbReference type="GO" id="GO:0005634">
    <property type="term" value="C:nucleus"/>
    <property type="evidence" value="ECO:0007669"/>
    <property type="project" value="UniProtKB-SubCell"/>
</dbReference>
<evidence type="ECO:0000256" key="7">
    <source>
        <dbReference type="SAM" id="MobiDB-lite"/>
    </source>
</evidence>
<dbReference type="GO" id="GO:0009739">
    <property type="term" value="P:response to gibberellin"/>
    <property type="evidence" value="ECO:0007669"/>
    <property type="project" value="TreeGrafter"/>
</dbReference>
<dbReference type="Proteomes" id="UP001141806">
    <property type="component" value="Unassembled WGS sequence"/>
</dbReference>
<feature type="domain" description="Myb-like" evidence="8">
    <location>
        <begin position="82"/>
        <end position="134"/>
    </location>
</feature>
<dbReference type="PROSITE" id="PS50090">
    <property type="entry name" value="MYB_LIKE"/>
    <property type="match status" value="1"/>
</dbReference>
<feature type="region of interest" description="Disordered" evidence="7">
    <location>
        <begin position="282"/>
        <end position="325"/>
    </location>
</feature>
<dbReference type="GO" id="GO:0003677">
    <property type="term" value="F:DNA binding"/>
    <property type="evidence" value="ECO:0007669"/>
    <property type="project" value="UniProtKB-KW"/>
</dbReference>
<keyword evidence="6" id="KW-0862">Zinc</keyword>
<gene>
    <name evidence="12" type="ORF">NE237_011119</name>
</gene>
<proteinExistence type="predicted"/>